<keyword evidence="2" id="KW-0812">Transmembrane</keyword>
<keyword evidence="2" id="KW-0472">Membrane</keyword>
<protein>
    <submittedName>
        <fullName evidence="3">Septum formation initiator</fullName>
    </submittedName>
</protein>
<organism evidence="3 4">
    <name type="scientific">Gottschalkia purinilytica</name>
    <name type="common">Clostridium purinilyticum</name>
    <dbReference type="NCBI Taxonomy" id="1503"/>
    <lineage>
        <taxon>Bacteria</taxon>
        <taxon>Bacillati</taxon>
        <taxon>Bacillota</taxon>
        <taxon>Tissierellia</taxon>
        <taxon>Tissierellales</taxon>
        <taxon>Gottschalkiaceae</taxon>
        <taxon>Gottschalkia</taxon>
    </lineage>
</organism>
<dbReference type="InterPro" id="IPR007060">
    <property type="entry name" value="FtsL/DivIC"/>
</dbReference>
<dbReference type="RefSeq" id="WP_050355938.1">
    <property type="nucleotide sequence ID" value="NZ_LGSS01000012.1"/>
</dbReference>
<evidence type="ECO:0000313" key="4">
    <source>
        <dbReference type="Proteomes" id="UP000037267"/>
    </source>
</evidence>
<feature type="transmembrane region" description="Helical" evidence="2">
    <location>
        <begin position="15"/>
        <end position="32"/>
    </location>
</feature>
<dbReference type="AlphaFoldDB" id="A0A0L0W928"/>
<gene>
    <name evidence="3" type="ORF">CLPU_12c00880</name>
</gene>
<keyword evidence="2" id="KW-1133">Transmembrane helix</keyword>
<keyword evidence="1" id="KW-0175">Coiled coil</keyword>
<dbReference type="OrthoDB" id="14319at2"/>
<dbReference type="Pfam" id="PF04977">
    <property type="entry name" value="DivIC"/>
    <property type="match status" value="1"/>
</dbReference>
<evidence type="ECO:0000256" key="2">
    <source>
        <dbReference type="SAM" id="Phobius"/>
    </source>
</evidence>
<evidence type="ECO:0000313" key="3">
    <source>
        <dbReference type="EMBL" id="KNF07815.1"/>
    </source>
</evidence>
<evidence type="ECO:0000256" key="1">
    <source>
        <dbReference type="SAM" id="Coils"/>
    </source>
</evidence>
<reference evidence="4" key="1">
    <citation type="submission" date="2015-07" db="EMBL/GenBank/DDBJ databases">
        <title>Draft genome sequence of the purine-degrading Gottschalkia purinilyticum DSM 1384 (formerly Clostridium purinilyticum).</title>
        <authorList>
            <person name="Poehlein A."/>
            <person name="Schiel-Bengelsdorf B."/>
            <person name="Bengelsdorf F.R."/>
            <person name="Daniel R."/>
            <person name="Duerre P."/>
        </authorList>
    </citation>
    <scope>NUCLEOTIDE SEQUENCE [LARGE SCALE GENOMIC DNA]</scope>
    <source>
        <strain evidence="4">DSM 1384</strain>
    </source>
</reference>
<name>A0A0L0W928_GOTPU</name>
<dbReference type="Proteomes" id="UP000037267">
    <property type="component" value="Unassembled WGS sequence"/>
</dbReference>
<sequence length="102" mass="12312">MKNDKRSKRSKRPNIWGFVFIVLMIYTGTVFMKQESIIRQLNNEKLEKKKEVKVLEKQIGEIKDKIDKKSDIKVIEKFAREELKMVRPNEIIYIDKNQEKQK</sequence>
<comment type="caution">
    <text evidence="3">The sequence shown here is derived from an EMBL/GenBank/DDBJ whole genome shotgun (WGS) entry which is preliminary data.</text>
</comment>
<proteinExistence type="predicted"/>
<dbReference type="EMBL" id="LGSS01000012">
    <property type="protein sequence ID" value="KNF07815.1"/>
    <property type="molecule type" value="Genomic_DNA"/>
</dbReference>
<keyword evidence="4" id="KW-1185">Reference proteome</keyword>
<accession>A0A0L0W928</accession>
<dbReference type="STRING" id="1503.CLPU_12c00880"/>
<feature type="coiled-coil region" evidence="1">
    <location>
        <begin position="38"/>
        <end position="65"/>
    </location>
</feature>